<dbReference type="EMBL" id="JBEGDP010000014">
    <property type="protein sequence ID" value="MEQ7848202.1"/>
    <property type="molecule type" value="Genomic_DNA"/>
</dbReference>
<reference evidence="4 5" key="1">
    <citation type="submission" date="2024-02" db="EMBL/GenBank/DDBJ databases">
        <title>Full genome sequence of Nocardioides kribbensis.</title>
        <authorList>
            <person name="Poletto B.L."/>
            <person name="Silva G."/>
            <person name="Galante D."/>
            <person name="Campos K.R."/>
            <person name="Santos M.B.N."/>
            <person name="Sacchi C.T."/>
        </authorList>
    </citation>
    <scope>NUCLEOTIDE SEQUENCE [LARGE SCALE GENOMIC DNA]</scope>
    <source>
        <strain evidence="4 5">O4R</strain>
    </source>
</reference>
<dbReference type="InterPro" id="IPR013154">
    <property type="entry name" value="ADH-like_N"/>
</dbReference>
<dbReference type="SUPFAM" id="SSF51735">
    <property type="entry name" value="NAD(P)-binding Rossmann-fold domains"/>
    <property type="match status" value="1"/>
</dbReference>
<evidence type="ECO:0000256" key="1">
    <source>
        <dbReference type="ARBA" id="ARBA00023002"/>
    </source>
</evidence>
<comment type="caution">
    <text evidence="4">The sequence shown here is derived from an EMBL/GenBank/DDBJ whole genome shotgun (WGS) entry which is preliminary data.</text>
</comment>
<dbReference type="InterPro" id="IPR011032">
    <property type="entry name" value="GroES-like_sf"/>
</dbReference>
<evidence type="ECO:0000259" key="3">
    <source>
        <dbReference type="Pfam" id="PF08240"/>
    </source>
</evidence>
<dbReference type="Proteomes" id="UP001482520">
    <property type="component" value="Unassembled WGS sequence"/>
</dbReference>
<dbReference type="Pfam" id="PF00107">
    <property type="entry name" value="ADH_zinc_N"/>
    <property type="match status" value="1"/>
</dbReference>
<dbReference type="Pfam" id="PF08240">
    <property type="entry name" value="ADH_N"/>
    <property type="match status" value="1"/>
</dbReference>
<dbReference type="InterPro" id="IPR013149">
    <property type="entry name" value="ADH-like_C"/>
</dbReference>
<name>A0ABV1P0F0_9ACTN</name>
<dbReference type="InterPro" id="IPR036291">
    <property type="entry name" value="NAD(P)-bd_dom_sf"/>
</dbReference>
<dbReference type="Gene3D" id="3.40.50.720">
    <property type="entry name" value="NAD(P)-binding Rossmann-like Domain"/>
    <property type="match status" value="2"/>
</dbReference>
<accession>A0ABV1P0F0</accession>
<organism evidence="4 5">
    <name type="scientific">Nocardioides kribbensis</name>
    <dbReference type="NCBI Taxonomy" id="305517"/>
    <lineage>
        <taxon>Bacteria</taxon>
        <taxon>Bacillati</taxon>
        <taxon>Actinomycetota</taxon>
        <taxon>Actinomycetes</taxon>
        <taxon>Propionibacteriales</taxon>
        <taxon>Nocardioidaceae</taxon>
        <taxon>Nocardioides</taxon>
    </lineage>
</organism>
<proteinExistence type="predicted"/>
<evidence type="ECO:0000313" key="5">
    <source>
        <dbReference type="Proteomes" id="UP001482520"/>
    </source>
</evidence>
<evidence type="ECO:0000313" key="4">
    <source>
        <dbReference type="EMBL" id="MEQ7848202.1"/>
    </source>
</evidence>
<dbReference type="CDD" id="cd08262">
    <property type="entry name" value="Zn_ADH8"/>
    <property type="match status" value="1"/>
</dbReference>
<feature type="domain" description="Alcohol dehydrogenase-like N-terminal" evidence="3">
    <location>
        <begin position="22"/>
        <end position="135"/>
    </location>
</feature>
<dbReference type="PANTHER" id="PTHR43189:SF1">
    <property type="entry name" value="ZINC-TYPE ALCOHOL DEHYDROGENASE-LIKE PROTEIN C1198.01"/>
    <property type="match status" value="1"/>
</dbReference>
<dbReference type="SUPFAM" id="SSF50129">
    <property type="entry name" value="GroES-like"/>
    <property type="match status" value="1"/>
</dbReference>
<dbReference type="RefSeq" id="WP_349804925.1">
    <property type="nucleotide sequence ID" value="NZ_JBEGDP010000014.1"/>
</dbReference>
<dbReference type="PANTHER" id="PTHR43189">
    <property type="entry name" value="ZINC-TYPE ALCOHOL DEHYDROGENASE-LIKE PROTEIN C1198.01-RELATED"/>
    <property type="match status" value="1"/>
</dbReference>
<feature type="domain" description="Alcohol dehydrogenase-like C-terminal" evidence="2">
    <location>
        <begin position="174"/>
        <end position="216"/>
    </location>
</feature>
<evidence type="ECO:0000259" key="2">
    <source>
        <dbReference type="Pfam" id="PF00107"/>
    </source>
</evidence>
<sequence>MRAVTCTDGELAVVDLPDPEPGPGQLLLDVRRCGICGSDLHARHHGDDLADVLDLVGYPRFMRSGQAGVFGHELLGEVADHGPRTRGRLRPGTPVVAVPLLRRGREVDGIGLSVDAPGAYAEQVVVQESLALPVPNGLDLDVAALTEPMAVAWHAVARGQVRRRDTAVVLGCGPVGLAVVTVLKARGVRHVVASDPSPGRRALATACGADVVVDPAVASPYDPAVQRGAFATLPAAYNAAIDAVEGLSRLPVGWWHGWRAAERVGAATPKAPVVFECVGVPGMLDGVLAEAPLFSRVVVVGVCMGPDTLRPSLAVNKELDLRFVVGYTPLEFRDTLHALAEGDLDPSPMLTGRVGLDGVAGAFEALGDPERHAKVLIDPSLPGTQLHAAAAAGAAGGTVADA</sequence>
<keyword evidence="1" id="KW-0560">Oxidoreductase</keyword>
<gene>
    <name evidence="4" type="ORF">V6R90_13030</name>
</gene>
<keyword evidence="5" id="KW-1185">Reference proteome</keyword>
<dbReference type="Gene3D" id="3.90.180.10">
    <property type="entry name" value="Medium-chain alcohol dehydrogenases, catalytic domain"/>
    <property type="match status" value="2"/>
</dbReference>
<protein>
    <submittedName>
        <fullName evidence="4">Zinc-binding dehydrogenase</fullName>
    </submittedName>
</protein>